<organism evidence="3 4">
    <name type="scientific">Holothuria leucospilota</name>
    <name type="common">Black long sea cucumber</name>
    <name type="synonym">Mertensiothuria leucospilota</name>
    <dbReference type="NCBI Taxonomy" id="206669"/>
    <lineage>
        <taxon>Eukaryota</taxon>
        <taxon>Metazoa</taxon>
        <taxon>Echinodermata</taxon>
        <taxon>Eleutherozoa</taxon>
        <taxon>Echinozoa</taxon>
        <taxon>Holothuroidea</taxon>
        <taxon>Aspidochirotacea</taxon>
        <taxon>Aspidochirotida</taxon>
        <taxon>Holothuriidae</taxon>
        <taxon>Holothuria</taxon>
    </lineage>
</organism>
<comment type="caution">
    <text evidence="3">The sequence shown here is derived from an EMBL/GenBank/DDBJ whole genome shotgun (WGS) entry which is preliminary data.</text>
</comment>
<dbReference type="AlphaFoldDB" id="A0A9Q1BAD8"/>
<evidence type="ECO:0000256" key="2">
    <source>
        <dbReference type="SAM" id="MobiDB-lite"/>
    </source>
</evidence>
<gene>
    <name evidence="3" type="ORF">HOLleu_41049</name>
</gene>
<dbReference type="InterPro" id="IPR036390">
    <property type="entry name" value="WH_DNA-bd_sf"/>
</dbReference>
<evidence type="ECO:0000313" key="4">
    <source>
        <dbReference type="Proteomes" id="UP001152320"/>
    </source>
</evidence>
<proteinExistence type="inferred from homology"/>
<dbReference type="SUPFAM" id="SSF46785">
    <property type="entry name" value="Winged helix' DNA-binding domain"/>
    <property type="match status" value="1"/>
</dbReference>
<dbReference type="InterPro" id="IPR036005">
    <property type="entry name" value="Creatinase/aminopeptidase-like"/>
</dbReference>
<sequence length="210" mass="23920">MLSHQLKRNIINGEKSIIQNPTDEQKREHEKCSFALHEVYAVDVLVSTGEGKGKELETRTTVYKKTDAQYNLRSKTSRVFFSDVCNRYTNMPFSLRGFEDEKKARLGVLECVNHGLVEPYPVFYEKEGEFVAQFKFTVLLMPNGPLRITQGPLNLEEYESDKKIEDKEMLALLQTSISKRNAKKKKKKAASKAAEAAEEKEAPALVKADE</sequence>
<evidence type="ECO:0000256" key="1">
    <source>
        <dbReference type="ARBA" id="ARBA00007319"/>
    </source>
</evidence>
<dbReference type="InterPro" id="IPR047113">
    <property type="entry name" value="PA2G4/ARX1"/>
</dbReference>
<keyword evidence="4" id="KW-1185">Reference proteome</keyword>
<evidence type="ECO:0000313" key="3">
    <source>
        <dbReference type="EMBL" id="KAJ8019445.1"/>
    </source>
</evidence>
<dbReference type="Gene3D" id="3.90.230.10">
    <property type="entry name" value="Creatinase/methionine aminopeptidase superfamily"/>
    <property type="match status" value="2"/>
</dbReference>
<dbReference type="PANTHER" id="PTHR10804:SF11">
    <property type="entry name" value="PROLIFERATION-ASSOCIATED PROTEIN 2G4"/>
    <property type="match status" value="1"/>
</dbReference>
<accession>A0A9Q1BAD8</accession>
<dbReference type="Proteomes" id="UP001152320">
    <property type="component" value="Chromosome 23"/>
</dbReference>
<reference evidence="3" key="1">
    <citation type="submission" date="2021-10" db="EMBL/GenBank/DDBJ databases">
        <title>Tropical sea cucumber genome reveals ecological adaptation and Cuvierian tubules defense mechanism.</title>
        <authorList>
            <person name="Chen T."/>
        </authorList>
    </citation>
    <scope>NUCLEOTIDE SEQUENCE</scope>
    <source>
        <strain evidence="3">Nanhai2018</strain>
        <tissue evidence="3">Muscle</tissue>
    </source>
</reference>
<dbReference type="OrthoDB" id="5876363at2759"/>
<feature type="region of interest" description="Disordered" evidence="2">
    <location>
        <begin position="183"/>
        <end position="210"/>
    </location>
</feature>
<feature type="compositionally biased region" description="Basic and acidic residues" evidence="2">
    <location>
        <begin position="195"/>
        <end position="210"/>
    </location>
</feature>
<dbReference type="FunFam" id="1.10.10.10:FF:000029">
    <property type="entry name" value="Proliferation-associated 2G4, a"/>
    <property type="match status" value="1"/>
</dbReference>
<dbReference type="SUPFAM" id="SSF55920">
    <property type="entry name" value="Creatinase/aminopeptidase"/>
    <property type="match status" value="1"/>
</dbReference>
<dbReference type="PANTHER" id="PTHR10804">
    <property type="entry name" value="PROTEASE FAMILY M24 METHIONYL AMINOPEPTIDASE, AMINOPEPTIDASE P"/>
    <property type="match status" value="1"/>
</dbReference>
<comment type="similarity">
    <text evidence="1">Belongs to the peptidase M24 family.</text>
</comment>
<dbReference type="EMBL" id="JAIZAY010000023">
    <property type="protein sequence ID" value="KAJ8019445.1"/>
    <property type="molecule type" value="Genomic_DNA"/>
</dbReference>
<name>A0A9Q1BAD8_HOLLE</name>
<protein>
    <submittedName>
        <fullName evidence="3">Proliferation-associated protein 2G4</fullName>
    </submittedName>
</protein>